<dbReference type="EMBL" id="OZ021739">
    <property type="protein sequence ID" value="CAK9321985.1"/>
    <property type="molecule type" value="Genomic_DNA"/>
</dbReference>
<evidence type="ECO:0000313" key="2">
    <source>
        <dbReference type="Proteomes" id="UP001642487"/>
    </source>
</evidence>
<accession>A0ABP0YQU7</accession>
<gene>
    <name evidence="1" type="ORF">CITCOLO1_LOCUS14093</name>
</gene>
<evidence type="ECO:0000313" key="1">
    <source>
        <dbReference type="EMBL" id="CAK9321985.1"/>
    </source>
</evidence>
<protein>
    <submittedName>
        <fullName evidence="1">Uncharacterized protein</fullName>
    </submittedName>
</protein>
<sequence length="160" mass="17410">MHDVDIDSLVVHQGARSSKFVDTSAGTLASPSTNKDSALHLNELIGKKINHLFKTGNLPIKLLITSSIPKVENVSGEATFPEVPESTNASDSIEPFGSTTLEEINHEYNVVVPLEEVGEMVGDVSLDDKHTSDEVAQEDIVFCSTAMLMHRAFYRSIAKL</sequence>
<keyword evidence="2" id="KW-1185">Reference proteome</keyword>
<dbReference type="Proteomes" id="UP001642487">
    <property type="component" value="Chromosome 5"/>
</dbReference>
<organism evidence="1 2">
    <name type="scientific">Citrullus colocynthis</name>
    <name type="common">colocynth</name>
    <dbReference type="NCBI Taxonomy" id="252529"/>
    <lineage>
        <taxon>Eukaryota</taxon>
        <taxon>Viridiplantae</taxon>
        <taxon>Streptophyta</taxon>
        <taxon>Embryophyta</taxon>
        <taxon>Tracheophyta</taxon>
        <taxon>Spermatophyta</taxon>
        <taxon>Magnoliopsida</taxon>
        <taxon>eudicotyledons</taxon>
        <taxon>Gunneridae</taxon>
        <taxon>Pentapetalae</taxon>
        <taxon>rosids</taxon>
        <taxon>fabids</taxon>
        <taxon>Cucurbitales</taxon>
        <taxon>Cucurbitaceae</taxon>
        <taxon>Benincaseae</taxon>
        <taxon>Citrullus</taxon>
    </lineage>
</organism>
<reference evidence="1 2" key="1">
    <citation type="submission" date="2024-03" db="EMBL/GenBank/DDBJ databases">
        <authorList>
            <person name="Gkanogiannis A."/>
            <person name="Becerra Lopez-Lavalle L."/>
        </authorList>
    </citation>
    <scope>NUCLEOTIDE SEQUENCE [LARGE SCALE GENOMIC DNA]</scope>
</reference>
<proteinExistence type="predicted"/>
<name>A0ABP0YQU7_9ROSI</name>